<dbReference type="InterPro" id="IPR029068">
    <property type="entry name" value="Glyas_Bleomycin-R_OHBP_Dase"/>
</dbReference>
<dbReference type="PANTHER" id="PTHR36503">
    <property type="entry name" value="BLR2520 PROTEIN"/>
    <property type="match status" value="1"/>
</dbReference>
<dbReference type="InterPro" id="IPR004360">
    <property type="entry name" value="Glyas_Fos-R_dOase_dom"/>
</dbReference>
<keyword evidence="3" id="KW-1185">Reference proteome</keyword>
<accession>A0ABQ2KK59</accession>
<dbReference type="Pfam" id="PF00903">
    <property type="entry name" value="Glyoxalase"/>
    <property type="match status" value="1"/>
</dbReference>
<dbReference type="PANTHER" id="PTHR36503:SF3">
    <property type="entry name" value="BLR0126 PROTEIN"/>
    <property type="match status" value="1"/>
</dbReference>
<dbReference type="Gene3D" id="3.10.180.10">
    <property type="entry name" value="2,3-Dihydroxybiphenyl 1,2-Dioxygenase, domain 1"/>
    <property type="match status" value="1"/>
</dbReference>
<dbReference type="RefSeq" id="WP_188717938.1">
    <property type="nucleotide sequence ID" value="NZ_BAABBD010000005.1"/>
</dbReference>
<sequence>MPSIDAIGMVARDLPATLAFYRALGLAIPAEADAAPHAEVELAGGMRLMWDTEATIRSFDPDWQRQPGQSHTLALRCDSPAEVDALVERLRGLGHAVQREPWDAAWGQHYATVVDPDGSGVDLYASL</sequence>
<dbReference type="InterPro" id="IPR037523">
    <property type="entry name" value="VOC_core"/>
</dbReference>
<evidence type="ECO:0000259" key="1">
    <source>
        <dbReference type="PROSITE" id="PS51819"/>
    </source>
</evidence>
<name>A0ABQ2KK59_9MICO</name>
<gene>
    <name evidence="2" type="ORF">GCM10010968_19250</name>
</gene>
<evidence type="ECO:0000313" key="3">
    <source>
        <dbReference type="Proteomes" id="UP000626982"/>
    </source>
</evidence>
<reference evidence="3" key="1">
    <citation type="journal article" date="2019" name="Int. J. Syst. Evol. Microbiol.">
        <title>The Global Catalogue of Microorganisms (GCM) 10K type strain sequencing project: providing services to taxonomists for standard genome sequencing and annotation.</title>
        <authorList>
            <consortium name="The Broad Institute Genomics Platform"/>
            <consortium name="The Broad Institute Genome Sequencing Center for Infectious Disease"/>
            <person name="Wu L."/>
            <person name="Ma J."/>
        </authorList>
    </citation>
    <scope>NUCLEOTIDE SEQUENCE [LARGE SCALE GENOMIC DNA]</scope>
    <source>
        <strain evidence="3">CGMCC 1.6960</strain>
    </source>
</reference>
<evidence type="ECO:0000313" key="2">
    <source>
        <dbReference type="EMBL" id="GGN85916.1"/>
    </source>
</evidence>
<proteinExistence type="predicted"/>
<dbReference type="PROSITE" id="PS51819">
    <property type="entry name" value="VOC"/>
    <property type="match status" value="1"/>
</dbReference>
<dbReference type="SUPFAM" id="SSF54593">
    <property type="entry name" value="Glyoxalase/Bleomycin resistance protein/Dihydroxybiphenyl dioxygenase"/>
    <property type="match status" value="1"/>
</dbReference>
<dbReference type="Proteomes" id="UP000626982">
    <property type="component" value="Unassembled WGS sequence"/>
</dbReference>
<feature type="domain" description="VOC" evidence="1">
    <location>
        <begin position="3"/>
        <end position="126"/>
    </location>
</feature>
<dbReference type="EMBL" id="BMLM01000001">
    <property type="protein sequence ID" value="GGN85916.1"/>
    <property type="molecule type" value="Genomic_DNA"/>
</dbReference>
<comment type="caution">
    <text evidence="2">The sequence shown here is derived from an EMBL/GenBank/DDBJ whole genome shotgun (WGS) entry which is preliminary data.</text>
</comment>
<organism evidence="2 3">
    <name type="scientific">Agrococcus terreus</name>
    <dbReference type="NCBI Taxonomy" id="574649"/>
    <lineage>
        <taxon>Bacteria</taxon>
        <taxon>Bacillati</taxon>
        <taxon>Actinomycetota</taxon>
        <taxon>Actinomycetes</taxon>
        <taxon>Micrococcales</taxon>
        <taxon>Microbacteriaceae</taxon>
        <taxon>Agrococcus</taxon>
    </lineage>
</organism>
<protein>
    <submittedName>
        <fullName evidence="2">Glyoxalase</fullName>
    </submittedName>
</protein>